<keyword evidence="3" id="KW-1185">Reference proteome</keyword>
<accession>A0A8D4VLY1</accession>
<reference evidence="2" key="1">
    <citation type="submission" date="2019-06" db="EMBL/GenBank/DDBJ databases">
        <title>Complete genome sequence of Methylogaea oryzae strain JCM16910.</title>
        <authorList>
            <person name="Asakawa S."/>
        </authorList>
    </citation>
    <scope>NUCLEOTIDE SEQUENCE</scope>
    <source>
        <strain evidence="2">E10</strain>
    </source>
</reference>
<protein>
    <recommendedName>
        <fullName evidence="1">DUF4376 domain-containing protein</fullName>
    </recommendedName>
</protein>
<dbReference type="Pfam" id="PF14301">
    <property type="entry name" value="DUF4376"/>
    <property type="match status" value="1"/>
</dbReference>
<dbReference type="AlphaFoldDB" id="A0A8D4VLY1"/>
<feature type="domain" description="DUF4376" evidence="1">
    <location>
        <begin position="78"/>
        <end position="198"/>
    </location>
</feature>
<evidence type="ECO:0000313" key="3">
    <source>
        <dbReference type="Proteomes" id="UP000824988"/>
    </source>
</evidence>
<proteinExistence type="predicted"/>
<sequence>MHLYRVFDAESGACLYEARGNFGFDLGQIAVAETPETAGIPLQYLRYQADTDTVTIDVSGDPTVALVDGQIVPSLEAAKLTVRGKLREACRTAITGGIACDALGAPHQYPTQNSAENPDQLNLWAVYNRATQHGDAGGPYWIVCQDVAGAWDARPHSAAQAIAVGDAVDAHVQGCRAQLRELLALLDDPGTDTAEKVAAIVWPAATAE</sequence>
<dbReference type="InterPro" id="IPR025484">
    <property type="entry name" value="DUF4376"/>
</dbReference>
<organism evidence="2 3">
    <name type="scientific">Methylogaea oryzae</name>
    <dbReference type="NCBI Taxonomy" id="1295382"/>
    <lineage>
        <taxon>Bacteria</taxon>
        <taxon>Pseudomonadati</taxon>
        <taxon>Pseudomonadota</taxon>
        <taxon>Gammaproteobacteria</taxon>
        <taxon>Methylococcales</taxon>
        <taxon>Methylococcaceae</taxon>
        <taxon>Methylogaea</taxon>
    </lineage>
</organism>
<dbReference type="Proteomes" id="UP000824988">
    <property type="component" value="Chromosome"/>
</dbReference>
<dbReference type="KEGG" id="moz:MoryE10_02900"/>
<name>A0A8D4VLY1_9GAMM</name>
<evidence type="ECO:0000313" key="2">
    <source>
        <dbReference type="EMBL" id="BBL69684.1"/>
    </source>
</evidence>
<gene>
    <name evidence="2" type="ORF">MoryE10_02900</name>
</gene>
<dbReference type="RefSeq" id="WP_054773482.1">
    <property type="nucleotide sequence ID" value="NZ_AP019782.1"/>
</dbReference>
<dbReference type="EMBL" id="AP019782">
    <property type="protein sequence ID" value="BBL69684.1"/>
    <property type="molecule type" value="Genomic_DNA"/>
</dbReference>
<evidence type="ECO:0000259" key="1">
    <source>
        <dbReference type="Pfam" id="PF14301"/>
    </source>
</evidence>